<evidence type="ECO:0000313" key="2">
    <source>
        <dbReference type="Proteomes" id="UP000053372"/>
    </source>
</evidence>
<evidence type="ECO:0000313" key="1">
    <source>
        <dbReference type="EMBL" id="KST63610.1"/>
    </source>
</evidence>
<dbReference type="Proteomes" id="UP000053372">
    <property type="component" value="Unassembled WGS sequence"/>
</dbReference>
<keyword evidence="2" id="KW-1185">Reference proteome</keyword>
<dbReference type="OrthoDB" id="531332at2"/>
<dbReference type="AlphaFoldDB" id="A0A0V7ZG78"/>
<proteinExistence type="predicted"/>
<accession>A0A0V7ZG78</accession>
<gene>
    <name evidence="1" type="ORF">BC008_14205</name>
</gene>
<organism evidence="1 2">
    <name type="scientific">Mastigocoleus testarum BC008</name>
    <dbReference type="NCBI Taxonomy" id="371196"/>
    <lineage>
        <taxon>Bacteria</taxon>
        <taxon>Bacillati</taxon>
        <taxon>Cyanobacteriota</taxon>
        <taxon>Cyanophyceae</taxon>
        <taxon>Nostocales</taxon>
        <taxon>Hapalosiphonaceae</taxon>
        <taxon>Mastigocoleus</taxon>
    </lineage>
</organism>
<dbReference type="EMBL" id="LMTZ01000135">
    <property type="protein sequence ID" value="KST63610.1"/>
    <property type="molecule type" value="Genomic_DNA"/>
</dbReference>
<sequence length="79" mass="9244">MSNERDLKLSQIIYKNSRTEEVHAPPLMPLKERDFKALATLFDQLDSAEIEADINNTLSLMVPEPSWDEDPYEFLQEYL</sequence>
<protein>
    <submittedName>
        <fullName evidence="1">Uncharacterized protein</fullName>
    </submittedName>
</protein>
<dbReference type="RefSeq" id="WP_036269270.1">
    <property type="nucleotide sequence ID" value="NZ_LMTZ01000135.1"/>
</dbReference>
<comment type="caution">
    <text evidence="1">The sequence shown here is derived from an EMBL/GenBank/DDBJ whole genome shotgun (WGS) entry which is preliminary data.</text>
</comment>
<reference evidence="1 2" key="1">
    <citation type="journal article" date="2015" name="Genome Announc.">
        <title>Draft Genome of the Euendolithic (true boring) Cyanobacterium Mastigocoleus testarum strain BC008.</title>
        <authorList>
            <person name="Guida B.S."/>
            <person name="Garcia-Pichel F."/>
        </authorList>
    </citation>
    <scope>NUCLEOTIDE SEQUENCE [LARGE SCALE GENOMIC DNA]</scope>
    <source>
        <strain evidence="1 2">BC008</strain>
    </source>
</reference>
<name>A0A0V7ZG78_9CYAN</name>